<reference evidence="2 3" key="1">
    <citation type="journal article" date="2016" name="Microbiology (Mosc.)">
        <title>Comparison of Lactobacillus crispatus isolates from Lactobacillus-dominated vaginal microbiomes with isolates from microbiomes containing bacterial vaginosis-associated bacteria.</title>
        <authorList>
            <person name="Abdelmaksoud A.A."/>
            <person name="Koparde V.N."/>
            <person name="Sheth N.U."/>
            <person name="Serrano M.G."/>
            <person name="Glascock A.L."/>
            <person name="Fettweis J.M."/>
            <person name="Strauss Iii J.F."/>
            <person name="Buck G.A."/>
            <person name="Jefferson K.K."/>
        </authorList>
    </citation>
    <scope>NUCLEOTIDE SEQUENCE [LARGE SCALE GENOMIC DNA]</scope>
    <source>
        <strain evidence="2 3">VMC3</strain>
    </source>
</reference>
<gene>
    <name evidence="2" type="ORF">AEL95_05260</name>
</gene>
<dbReference type="InterPro" id="IPR037401">
    <property type="entry name" value="SnoaL-like"/>
</dbReference>
<protein>
    <submittedName>
        <fullName evidence="2">SnoaL-like polyketide cyclase</fullName>
    </submittedName>
</protein>
<dbReference type="AlphaFoldDB" id="A0A120DID0"/>
<proteinExistence type="predicted"/>
<evidence type="ECO:0000313" key="3">
    <source>
        <dbReference type="Proteomes" id="UP000067598"/>
    </source>
</evidence>
<dbReference type="Pfam" id="PF12680">
    <property type="entry name" value="SnoaL_2"/>
    <property type="match status" value="1"/>
</dbReference>
<dbReference type="SUPFAM" id="SSF54427">
    <property type="entry name" value="NTF2-like"/>
    <property type="match status" value="1"/>
</dbReference>
<sequence>MDKEQIIRNYFRAWLSPNLEVVQNIFDENAIYSECYGPVYRNKKEIISWFENWNKQGKVIAWPIERLIINGDTSIAEWHFKCNYQGKISEFDGVSIIEFNDQNKIISVKEYQSKSKHYYPYSK</sequence>
<dbReference type="PATRIC" id="fig|47770.28.peg.445"/>
<dbReference type="EMBL" id="LJGP01000017">
    <property type="protein sequence ID" value="KWU03856.1"/>
    <property type="molecule type" value="Genomic_DNA"/>
</dbReference>
<evidence type="ECO:0000313" key="2">
    <source>
        <dbReference type="EMBL" id="KWU03856.1"/>
    </source>
</evidence>
<accession>A0A120DID0</accession>
<dbReference type="RefSeq" id="WP_060462050.1">
    <property type="nucleotide sequence ID" value="NZ_AP025162.1"/>
</dbReference>
<feature type="domain" description="SnoaL-like" evidence="1">
    <location>
        <begin position="7"/>
        <end position="106"/>
    </location>
</feature>
<name>A0A120DID0_9LACO</name>
<dbReference type="Gene3D" id="3.10.450.50">
    <property type="match status" value="1"/>
</dbReference>
<evidence type="ECO:0000259" key="1">
    <source>
        <dbReference type="Pfam" id="PF12680"/>
    </source>
</evidence>
<dbReference type="InterPro" id="IPR032710">
    <property type="entry name" value="NTF2-like_dom_sf"/>
</dbReference>
<organism evidence="2 3">
    <name type="scientific">Lactobacillus crispatus</name>
    <dbReference type="NCBI Taxonomy" id="47770"/>
    <lineage>
        <taxon>Bacteria</taxon>
        <taxon>Bacillati</taxon>
        <taxon>Bacillota</taxon>
        <taxon>Bacilli</taxon>
        <taxon>Lactobacillales</taxon>
        <taxon>Lactobacillaceae</taxon>
        <taxon>Lactobacillus</taxon>
    </lineage>
</organism>
<comment type="caution">
    <text evidence="2">The sequence shown here is derived from an EMBL/GenBank/DDBJ whole genome shotgun (WGS) entry which is preliminary data.</text>
</comment>
<dbReference type="Proteomes" id="UP000067598">
    <property type="component" value="Unassembled WGS sequence"/>
</dbReference>